<organism evidence="2 3">
    <name type="scientific">Colletotrichum chrysophilum</name>
    <dbReference type="NCBI Taxonomy" id="1836956"/>
    <lineage>
        <taxon>Eukaryota</taxon>
        <taxon>Fungi</taxon>
        <taxon>Dikarya</taxon>
        <taxon>Ascomycota</taxon>
        <taxon>Pezizomycotina</taxon>
        <taxon>Sordariomycetes</taxon>
        <taxon>Hypocreomycetidae</taxon>
        <taxon>Glomerellales</taxon>
        <taxon>Glomerellaceae</taxon>
        <taxon>Colletotrichum</taxon>
        <taxon>Colletotrichum gloeosporioides species complex</taxon>
    </lineage>
</organism>
<accession>A0AAD9AHI1</accession>
<keyword evidence="3" id="KW-1185">Reference proteome</keyword>
<dbReference type="Proteomes" id="UP001243330">
    <property type="component" value="Unassembled WGS sequence"/>
</dbReference>
<evidence type="ECO:0000313" key="2">
    <source>
        <dbReference type="EMBL" id="KAK1848393.1"/>
    </source>
</evidence>
<proteinExistence type="predicted"/>
<comment type="caution">
    <text evidence="2">The sequence shown here is derived from an EMBL/GenBank/DDBJ whole genome shotgun (WGS) entry which is preliminary data.</text>
</comment>
<sequence length="71" mass="8026">MYWWWQWRFELSFTPSFKKQNTLRATPLRPLNGTEAPAEHVPTLQRGGGPSVPSVLDNRVIAAQSPDSSDT</sequence>
<evidence type="ECO:0000313" key="3">
    <source>
        <dbReference type="Proteomes" id="UP001243330"/>
    </source>
</evidence>
<dbReference type="AlphaFoldDB" id="A0AAD9AHI1"/>
<protein>
    <submittedName>
        <fullName evidence="2">Uncharacterized protein</fullName>
    </submittedName>
</protein>
<gene>
    <name evidence="2" type="ORF">CCHR01_09011</name>
</gene>
<evidence type="ECO:0000256" key="1">
    <source>
        <dbReference type="SAM" id="MobiDB-lite"/>
    </source>
</evidence>
<reference evidence="2" key="1">
    <citation type="submission" date="2023-01" db="EMBL/GenBank/DDBJ databases">
        <title>Colletotrichum chrysophilum M932 genome sequence.</title>
        <authorList>
            <person name="Baroncelli R."/>
        </authorList>
    </citation>
    <scope>NUCLEOTIDE SEQUENCE</scope>
    <source>
        <strain evidence="2">M932</strain>
    </source>
</reference>
<feature type="region of interest" description="Disordered" evidence="1">
    <location>
        <begin position="28"/>
        <end position="53"/>
    </location>
</feature>
<dbReference type="EMBL" id="JAQOWY010000173">
    <property type="protein sequence ID" value="KAK1848393.1"/>
    <property type="molecule type" value="Genomic_DNA"/>
</dbReference>
<name>A0AAD9AHI1_9PEZI</name>